<dbReference type="Proteomes" id="UP000002613">
    <property type="component" value="Chromosome"/>
</dbReference>
<keyword evidence="1" id="KW-0812">Transmembrane</keyword>
<evidence type="ECO:0000256" key="1">
    <source>
        <dbReference type="SAM" id="Phobius"/>
    </source>
</evidence>
<gene>
    <name evidence="2" type="ordered locus">Ferp_2191</name>
</gene>
<keyword evidence="1" id="KW-0472">Membrane</keyword>
<dbReference type="GeneID" id="8779729"/>
<feature type="transmembrane region" description="Helical" evidence="1">
    <location>
        <begin position="77"/>
        <end position="96"/>
    </location>
</feature>
<reference evidence="2 3" key="2">
    <citation type="journal article" date="2011" name="Stand. Genomic Sci.">
        <title>Complete genome sequence of Ferroglobus placidus AEDII12DO.</title>
        <authorList>
            <person name="Anderson I."/>
            <person name="Risso C."/>
            <person name="Holmes D."/>
            <person name="Lucas S."/>
            <person name="Copeland A."/>
            <person name="Lapidus A."/>
            <person name="Cheng J.F."/>
            <person name="Bruce D."/>
            <person name="Goodwin L."/>
            <person name="Pitluck S."/>
            <person name="Saunders E."/>
            <person name="Brettin T."/>
            <person name="Detter J.C."/>
            <person name="Han C."/>
            <person name="Tapia R."/>
            <person name="Larimer F."/>
            <person name="Land M."/>
            <person name="Hauser L."/>
            <person name="Woyke T."/>
            <person name="Lovley D."/>
            <person name="Kyrpides N."/>
            <person name="Ivanova N."/>
        </authorList>
    </citation>
    <scope>NUCLEOTIDE SEQUENCE [LARGE SCALE GENOMIC DNA]</scope>
    <source>
        <strain evidence="3">DSM 10642 / AEDII12DO</strain>
    </source>
</reference>
<feature type="transmembrane region" description="Helical" evidence="1">
    <location>
        <begin position="30"/>
        <end position="50"/>
    </location>
</feature>
<dbReference type="RefSeq" id="WP_012966658.1">
    <property type="nucleotide sequence ID" value="NC_013849.1"/>
</dbReference>
<proteinExistence type="predicted"/>
<name>D3S0S9_FERPA</name>
<protein>
    <submittedName>
        <fullName evidence="2">Uncharacterized protein</fullName>
    </submittedName>
</protein>
<dbReference type="eggNOG" id="arCOG06571">
    <property type="taxonomic scope" value="Archaea"/>
</dbReference>
<dbReference type="STRING" id="589924.Ferp_2191"/>
<organism evidence="2 3">
    <name type="scientific">Ferroglobus placidus (strain DSM 10642 / AEDII12DO)</name>
    <dbReference type="NCBI Taxonomy" id="589924"/>
    <lineage>
        <taxon>Archaea</taxon>
        <taxon>Methanobacteriati</taxon>
        <taxon>Methanobacteriota</taxon>
        <taxon>Archaeoglobi</taxon>
        <taxon>Archaeoglobales</taxon>
        <taxon>Archaeoglobaceae</taxon>
        <taxon>Ferroglobus</taxon>
    </lineage>
</organism>
<reference evidence="3" key="1">
    <citation type="submission" date="2010-02" db="EMBL/GenBank/DDBJ databases">
        <title>Complete sequence of Ferroglobus placidus DSM 10642.</title>
        <authorList>
            <consortium name="US DOE Joint Genome Institute"/>
            <person name="Lucas S."/>
            <person name="Copeland A."/>
            <person name="Lapidus A."/>
            <person name="Cheng J.-F."/>
            <person name="Bruce D."/>
            <person name="Goodwin L."/>
            <person name="Pitluck S."/>
            <person name="Saunders E."/>
            <person name="Brettin T."/>
            <person name="Detter J.C."/>
            <person name="Han C."/>
            <person name="Tapia R."/>
            <person name="Larimer F."/>
            <person name="Land M."/>
            <person name="Hauser L."/>
            <person name="Kyrpides N."/>
            <person name="Ivanova N."/>
            <person name="Holmes D."/>
            <person name="Lovley D."/>
            <person name="Kyrpides N."/>
            <person name="Anderson I.J."/>
            <person name="Woyke T."/>
        </authorList>
    </citation>
    <scope>NUCLEOTIDE SEQUENCE [LARGE SCALE GENOMIC DNA]</scope>
    <source>
        <strain evidence="3">DSM 10642 / AEDII12DO</strain>
    </source>
</reference>
<dbReference type="AlphaFoldDB" id="D3S0S9"/>
<accession>D3S0S9</accession>
<keyword evidence="1" id="KW-1133">Transmembrane helix</keyword>
<dbReference type="PaxDb" id="589924-Ferp_2191"/>
<keyword evidence="3" id="KW-1185">Reference proteome</keyword>
<evidence type="ECO:0000313" key="2">
    <source>
        <dbReference type="EMBL" id="ADC66320.1"/>
    </source>
</evidence>
<dbReference type="EMBL" id="CP001899">
    <property type="protein sequence ID" value="ADC66320.1"/>
    <property type="molecule type" value="Genomic_DNA"/>
</dbReference>
<dbReference type="HOGENOM" id="CLU_2257380_0_0_2"/>
<sequence>MIDVMFVPIFLFQFVFWLFLNLTRIGQAILAIWGSLTLMGFIVNVFYPAYLQTIHLGTSGNFLMATDLIVEFVKDSVLFLVNLVIPPWLGLLVGLFSTHAQRGEKYDLVC</sequence>
<evidence type="ECO:0000313" key="3">
    <source>
        <dbReference type="Proteomes" id="UP000002613"/>
    </source>
</evidence>
<feature type="transmembrane region" description="Helical" evidence="1">
    <location>
        <begin position="6"/>
        <end position="23"/>
    </location>
</feature>
<dbReference type="KEGG" id="fpl:Ferp_2191"/>